<name>A0ACC3LRT3_EUCGR</name>
<accession>A0ACC3LRT3</accession>
<keyword evidence="2" id="KW-1185">Reference proteome</keyword>
<proteinExistence type="predicted"/>
<sequence length="444" mass="50630">MPSEADPCSSEANPCLSEVNYRLCCTKEIPKLKKDVTMKMIKLIMNVSHEIFPIVEPHIHKWNEISLLLISDTELVKEVLNNRDKTYVKPDFPGDIKKLLGDGLFSTKGEKWARQRRLAHLAFHGESLKCMIPAMVDSVHMLLKRWQNLEARVVELFEEFTAITSDVISRTAFGSSYIEGRNMFQMLGELTTIASRNIFKLRLPGVRNIWKTIDEIDSERLEKAIRDVVLEIIRKREEKVNTGEMNDYGNDLLGSLLKAYHDPDESKRITIDDVMDECKTFYFAGQETTNSVLTWTLFLLAIHKDWQQEARKEVTDQVTLGNLVLPADIVLDIPTLAIHHDRRIWGNDVHLFKPERFSEGIAKATNNNAAAFLPFGLGPRTCVGINFATNEAKIAIAMILQRYSFTLSPGYIHLPAHILTIHPQHGVKVILHPLQCEHVRAQLD</sequence>
<comment type="caution">
    <text evidence="1">The sequence shown here is derived from an EMBL/GenBank/DDBJ whole genome shotgun (WGS) entry which is preliminary data.</text>
</comment>
<evidence type="ECO:0000313" key="2">
    <source>
        <dbReference type="Proteomes" id="UP000030711"/>
    </source>
</evidence>
<protein>
    <submittedName>
        <fullName evidence="1">Uncharacterized protein</fullName>
    </submittedName>
</protein>
<gene>
    <name evidence="1" type="ORF">EUGRSUZ_B01975</name>
</gene>
<evidence type="ECO:0000313" key="1">
    <source>
        <dbReference type="EMBL" id="KAK3441648.1"/>
    </source>
</evidence>
<reference evidence="1 2" key="1">
    <citation type="journal article" date="2014" name="Nature">
        <title>The genome of Eucalyptus grandis.</title>
        <authorList>
            <person name="Myburg A.A."/>
            <person name="Grattapaglia D."/>
            <person name="Tuskan G.A."/>
            <person name="Hellsten U."/>
            <person name="Hayes R.D."/>
            <person name="Grimwood J."/>
            <person name="Jenkins J."/>
            <person name="Lindquist E."/>
            <person name="Tice H."/>
            <person name="Bauer D."/>
            <person name="Goodstein D.M."/>
            <person name="Dubchak I."/>
            <person name="Poliakov A."/>
            <person name="Mizrachi E."/>
            <person name="Kullan A.R."/>
            <person name="Hussey S.G."/>
            <person name="Pinard D."/>
            <person name="van der Merwe K."/>
            <person name="Singh P."/>
            <person name="van Jaarsveld I."/>
            <person name="Silva-Junior O.B."/>
            <person name="Togawa R.C."/>
            <person name="Pappas M.R."/>
            <person name="Faria D.A."/>
            <person name="Sansaloni C.P."/>
            <person name="Petroli C.D."/>
            <person name="Yang X."/>
            <person name="Ranjan P."/>
            <person name="Tschaplinski T.J."/>
            <person name="Ye C.Y."/>
            <person name="Li T."/>
            <person name="Sterck L."/>
            <person name="Vanneste K."/>
            <person name="Murat F."/>
            <person name="Soler M."/>
            <person name="Clemente H.S."/>
            <person name="Saidi N."/>
            <person name="Cassan-Wang H."/>
            <person name="Dunand C."/>
            <person name="Hefer C.A."/>
            <person name="Bornberg-Bauer E."/>
            <person name="Kersting A.R."/>
            <person name="Vining K."/>
            <person name="Amarasinghe V."/>
            <person name="Ranik M."/>
            <person name="Naithani S."/>
            <person name="Elser J."/>
            <person name="Boyd A.E."/>
            <person name="Liston A."/>
            <person name="Spatafora J.W."/>
            <person name="Dharmwardhana P."/>
            <person name="Raja R."/>
            <person name="Sullivan C."/>
            <person name="Romanel E."/>
            <person name="Alves-Ferreira M."/>
            <person name="Kulheim C."/>
            <person name="Foley W."/>
            <person name="Carocha V."/>
            <person name="Paiva J."/>
            <person name="Kudrna D."/>
            <person name="Brommonschenkel S.H."/>
            <person name="Pasquali G."/>
            <person name="Byrne M."/>
            <person name="Rigault P."/>
            <person name="Tibbits J."/>
            <person name="Spokevicius A."/>
            <person name="Jones R.C."/>
            <person name="Steane D.A."/>
            <person name="Vaillancourt R.E."/>
            <person name="Potts B.M."/>
            <person name="Joubert F."/>
            <person name="Barry K."/>
            <person name="Pappas G.J."/>
            <person name="Strauss S.H."/>
            <person name="Jaiswal P."/>
            <person name="Grima-Pettenati J."/>
            <person name="Salse J."/>
            <person name="Van de Peer Y."/>
            <person name="Rokhsar D.S."/>
            <person name="Schmutz J."/>
        </authorList>
    </citation>
    <scope>NUCLEOTIDE SEQUENCE [LARGE SCALE GENOMIC DNA]</scope>
    <source>
        <strain evidence="2">cv. BRASUZ1</strain>
        <tissue evidence="1">Leaf extractions</tissue>
    </source>
</reference>
<dbReference type="EMBL" id="CM064436">
    <property type="protein sequence ID" value="KAK3441648.1"/>
    <property type="molecule type" value="Genomic_DNA"/>
</dbReference>
<organism evidence="1 2">
    <name type="scientific">Eucalyptus grandis</name>
    <name type="common">Flooded gum</name>
    <dbReference type="NCBI Taxonomy" id="71139"/>
    <lineage>
        <taxon>Eukaryota</taxon>
        <taxon>Viridiplantae</taxon>
        <taxon>Streptophyta</taxon>
        <taxon>Embryophyta</taxon>
        <taxon>Tracheophyta</taxon>
        <taxon>Spermatophyta</taxon>
        <taxon>Magnoliopsida</taxon>
        <taxon>eudicotyledons</taxon>
        <taxon>Gunneridae</taxon>
        <taxon>Pentapetalae</taxon>
        <taxon>rosids</taxon>
        <taxon>malvids</taxon>
        <taxon>Myrtales</taxon>
        <taxon>Myrtaceae</taxon>
        <taxon>Myrtoideae</taxon>
        <taxon>Eucalypteae</taxon>
        <taxon>Eucalyptus</taxon>
    </lineage>
</organism>
<dbReference type="Proteomes" id="UP000030711">
    <property type="component" value="Chromosome 2"/>
</dbReference>